<accession>A0AAW0GA29</accession>
<keyword evidence="4" id="KW-1133">Transmembrane helix</keyword>
<feature type="region of interest" description="Disordered" evidence="3">
    <location>
        <begin position="615"/>
        <end position="663"/>
    </location>
</feature>
<feature type="region of interest" description="Disordered" evidence="3">
    <location>
        <begin position="680"/>
        <end position="788"/>
    </location>
</feature>
<feature type="compositionally biased region" description="Pro residues" evidence="3">
    <location>
        <begin position="694"/>
        <end position="705"/>
    </location>
</feature>
<dbReference type="SUPFAM" id="SSF50965">
    <property type="entry name" value="Galactose oxidase, central domain"/>
    <property type="match status" value="1"/>
</dbReference>
<dbReference type="Gene3D" id="2.120.10.80">
    <property type="entry name" value="Kelch-type beta propeller"/>
    <property type="match status" value="2"/>
</dbReference>
<feature type="region of interest" description="Disordered" evidence="3">
    <location>
        <begin position="802"/>
        <end position="878"/>
    </location>
</feature>
<feature type="region of interest" description="Disordered" evidence="3">
    <location>
        <begin position="374"/>
        <end position="449"/>
    </location>
</feature>
<keyword evidence="4" id="KW-0472">Membrane</keyword>
<evidence type="ECO:0000256" key="3">
    <source>
        <dbReference type="SAM" id="MobiDB-lite"/>
    </source>
</evidence>
<comment type="caution">
    <text evidence="6">The sequence shown here is derived from an EMBL/GenBank/DDBJ whole genome shotgun (WGS) entry which is preliminary data.</text>
</comment>
<evidence type="ECO:0000256" key="5">
    <source>
        <dbReference type="SAM" id="SignalP"/>
    </source>
</evidence>
<proteinExistence type="predicted"/>
<feature type="chain" id="PRO_5043452066" description="Galactose oxidase" evidence="5">
    <location>
        <begin position="24"/>
        <end position="923"/>
    </location>
</feature>
<gene>
    <name evidence="6" type="ORF">QCA50_005601</name>
</gene>
<dbReference type="PANTHER" id="PTHR46093">
    <property type="entry name" value="ACYL-COA-BINDING DOMAIN-CONTAINING PROTEIN 5"/>
    <property type="match status" value="1"/>
</dbReference>
<evidence type="ECO:0008006" key="8">
    <source>
        <dbReference type="Google" id="ProtNLM"/>
    </source>
</evidence>
<feature type="compositionally biased region" description="Basic and acidic residues" evidence="3">
    <location>
        <begin position="680"/>
        <end position="693"/>
    </location>
</feature>
<keyword evidence="5" id="KW-0732">Signal</keyword>
<protein>
    <recommendedName>
        <fullName evidence="8">Galactose oxidase</fullName>
    </recommendedName>
</protein>
<dbReference type="AlphaFoldDB" id="A0AAW0GA29"/>
<feature type="compositionally biased region" description="Polar residues" evidence="3">
    <location>
        <begin position="725"/>
        <end position="749"/>
    </location>
</feature>
<dbReference type="InterPro" id="IPR011043">
    <property type="entry name" value="Gal_Oxase/kelch_b-propeller"/>
</dbReference>
<keyword evidence="7" id="KW-1185">Reference proteome</keyword>
<dbReference type="Proteomes" id="UP001385951">
    <property type="component" value="Unassembled WGS sequence"/>
</dbReference>
<evidence type="ECO:0000256" key="2">
    <source>
        <dbReference type="ARBA" id="ARBA00022737"/>
    </source>
</evidence>
<name>A0AAW0GA29_9APHY</name>
<dbReference type="Pfam" id="PF24681">
    <property type="entry name" value="Kelch_KLHDC2_KLHL20_DRC7"/>
    <property type="match status" value="1"/>
</dbReference>
<evidence type="ECO:0000313" key="6">
    <source>
        <dbReference type="EMBL" id="KAK7690503.1"/>
    </source>
</evidence>
<keyword evidence="1" id="KW-0880">Kelch repeat</keyword>
<evidence type="ECO:0000313" key="7">
    <source>
        <dbReference type="Proteomes" id="UP001385951"/>
    </source>
</evidence>
<feature type="compositionally biased region" description="Polar residues" evidence="3">
    <location>
        <begin position="778"/>
        <end position="788"/>
    </location>
</feature>
<dbReference type="InterPro" id="IPR015915">
    <property type="entry name" value="Kelch-typ_b-propeller"/>
</dbReference>
<dbReference type="PANTHER" id="PTHR46093:SF18">
    <property type="entry name" value="FIBRONECTIN TYPE-III DOMAIN-CONTAINING PROTEIN"/>
    <property type="match status" value="1"/>
</dbReference>
<reference evidence="6 7" key="1">
    <citation type="submission" date="2022-09" db="EMBL/GenBank/DDBJ databases">
        <authorList>
            <person name="Palmer J.M."/>
        </authorList>
    </citation>
    <scope>NUCLEOTIDE SEQUENCE [LARGE SCALE GENOMIC DNA]</scope>
    <source>
        <strain evidence="6 7">DSM 7382</strain>
    </source>
</reference>
<feature type="compositionally biased region" description="Polar residues" evidence="3">
    <location>
        <begin position="858"/>
        <end position="878"/>
    </location>
</feature>
<feature type="transmembrane region" description="Helical" evidence="4">
    <location>
        <begin position="454"/>
        <end position="476"/>
    </location>
</feature>
<keyword evidence="4" id="KW-0812">Transmembrane</keyword>
<evidence type="ECO:0000256" key="1">
    <source>
        <dbReference type="ARBA" id="ARBA00022441"/>
    </source>
</evidence>
<sequence length="923" mass="98916">MGPTLLSAFPVVWLWFAQDLVGAQSPTVPRWGQAASLVQDTLYVYGGRTDQFNSYSYSAAPVTNDLFSLSLASSFDASSPPWQYLGGCSNCSANQGPAVAWHTLSTFNTTTILLFGGDPGPNSPVNLPVQSDSAALLNVGSQQPTWTFETSSWANEPLRRIYHSSSSSKGKVWIVGGSKADGSDAAFSEHYVFDPDTPSFTQLSSNNAPSDIYGHQSVVLPNGWLLVLGGYLPSQRALVPFTDIWAIDTANPNNGWTTLEVSSANLPPPRRGFAAATLDSGRILIHGGADAELQQTFNDGWILDLTQRPVVWSPVDTLSQLGARKDHFAVALGQVVFFGFGYGSNGPASTTLSIFNFTSNNFLSSFAPIDPAPPLTTLPGTSPTGTATITSGPPSGTSTGTPTSPPGSAEFPYPTSTSTTPPGNNNGNGNGNSPSNPNDPTGGNGDGKSHTTAIAVGTVLGVIALMVGAAAAAWYMRNRRSQESFHLLSNPGDDDENSPHMGYAIPIAGAGIVREKTLPMPPLVRNVRDKLNTLVPGQHIQTYHDRRDMLADEDTRVFESERGGRWGIGLTRDTSSGRSSFKRPSIGDRVYGSLVSLRNVGGAVLDYASATIKKEGSTGSKSTGWRREKEASDPFSDDWGLVKPIRSRGGRQGSSYTYTDPYDPFEDYDVESLKINDEHVYHDHPDSDTDTEYHPPPLNDPPPRPYLHVPAQLDLTRLTPLSERPSLSTVTEQSMPTPTDSSQSMSLSPFATIGPGSSSSSHEPQSPRRPTSIIDANPTPSSPMHRSNSWWSRFYKAPLLDRRSGELRPQNVPTDFRDPNPPPSRLNPIEEAHSPESPTSGHHGKESSGTPGHVKVFSTHQHGRSASSLQTSKTANSETIERVGRSYDIVMRGTMSSHESGASMSSVSEVGTELGHVVNLSPL</sequence>
<evidence type="ECO:0000256" key="4">
    <source>
        <dbReference type="SAM" id="Phobius"/>
    </source>
</evidence>
<dbReference type="CDD" id="cd12087">
    <property type="entry name" value="TM_EGFR-like"/>
    <property type="match status" value="1"/>
</dbReference>
<organism evidence="6 7">
    <name type="scientific">Cerrena zonata</name>
    <dbReference type="NCBI Taxonomy" id="2478898"/>
    <lineage>
        <taxon>Eukaryota</taxon>
        <taxon>Fungi</taxon>
        <taxon>Dikarya</taxon>
        <taxon>Basidiomycota</taxon>
        <taxon>Agaricomycotina</taxon>
        <taxon>Agaricomycetes</taxon>
        <taxon>Polyporales</taxon>
        <taxon>Cerrenaceae</taxon>
        <taxon>Cerrena</taxon>
    </lineage>
</organism>
<dbReference type="EMBL" id="JASBNA010000006">
    <property type="protein sequence ID" value="KAK7690503.1"/>
    <property type="molecule type" value="Genomic_DNA"/>
</dbReference>
<feature type="compositionally biased region" description="Low complexity" evidence="3">
    <location>
        <begin position="377"/>
        <end position="441"/>
    </location>
</feature>
<keyword evidence="2" id="KW-0677">Repeat</keyword>
<feature type="signal peptide" evidence="5">
    <location>
        <begin position="1"/>
        <end position="23"/>
    </location>
</feature>